<feature type="domain" description="DUF6816" evidence="2">
    <location>
        <begin position="72"/>
        <end position="285"/>
    </location>
</feature>
<evidence type="ECO:0000313" key="4">
    <source>
        <dbReference type="EMBL" id="CAD9251612.1"/>
    </source>
</evidence>
<keyword evidence="1" id="KW-0732">Signal</keyword>
<protein>
    <recommendedName>
        <fullName evidence="2">DUF6816 domain-containing protein</fullName>
    </recommendedName>
</protein>
<gene>
    <name evidence="3" type="ORF">PPAR1163_LOCUS9971</name>
    <name evidence="4" type="ORF">PPAR1163_LOCUS9974</name>
</gene>
<dbReference type="EMBL" id="HBGJ01015462">
    <property type="protein sequence ID" value="CAD9251609.1"/>
    <property type="molecule type" value="Transcribed_RNA"/>
</dbReference>
<dbReference type="InterPro" id="IPR049213">
    <property type="entry name" value="DUF6816"/>
</dbReference>
<feature type="chain" id="PRO_5036192061" description="DUF6816 domain-containing protein" evidence="1">
    <location>
        <begin position="20"/>
        <end position="286"/>
    </location>
</feature>
<sequence length="286" mass="30551">MRQALLRLLIGFGAGAAAGLEAPWGLSRRDAIARSVMPGSLLFGAVPALAADRPEERSTYSKVSKAAANLPGYGPPDVWFPEQFLGSWTMKRTVVSFDTANGPLNEKAALVEEQLLRSLPAGPEVQYPVRFQRLGNNVIADREFNERSYFEALAAATKTAAPSASSWDPTSPNVLTLTLGSGAVIEKKVTKRGTEGDAVAQGGFGSSEFSRIAETDAAGVGGGVPKLSAIRTLSRWKFDPRAAPASVKKIDGIELTLFYDLNNIVAGVDSSKPSRVRKCRLELSRE</sequence>
<name>A0A6U4F6H4_9STRA</name>
<dbReference type="Pfam" id="PF20670">
    <property type="entry name" value="DUF6816"/>
    <property type="match status" value="1"/>
</dbReference>
<evidence type="ECO:0000259" key="2">
    <source>
        <dbReference type="Pfam" id="PF20670"/>
    </source>
</evidence>
<feature type="signal peptide" evidence="1">
    <location>
        <begin position="1"/>
        <end position="19"/>
    </location>
</feature>
<evidence type="ECO:0000313" key="3">
    <source>
        <dbReference type="EMBL" id="CAD9251609.1"/>
    </source>
</evidence>
<evidence type="ECO:0000256" key="1">
    <source>
        <dbReference type="SAM" id="SignalP"/>
    </source>
</evidence>
<accession>A0A6U4F6H4</accession>
<dbReference type="AlphaFoldDB" id="A0A6U4F6H4"/>
<proteinExistence type="predicted"/>
<reference evidence="3" key="1">
    <citation type="submission" date="2021-01" db="EMBL/GenBank/DDBJ databases">
        <authorList>
            <person name="Corre E."/>
            <person name="Pelletier E."/>
            <person name="Niang G."/>
            <person name="Scheremetjew M."/>
            <person name="Finn R."/>
            <person name="Kale V."/>
            <person name="Holt S."/>
            <person name="Cochrane G."/>
            <person name="Meng A."/>
            <person name="Brown T."/>
            <person name="Cohen L."/>
        </authorList>
    </citation>
    <scope>NUCLEOTIDE SEQUENCE</scope>
    <source>
        <strain evidence="3">CCMP2877</strain>
    </source>
</reference>
<dbReference type="EMBL" id="HBGJ01015465">
    <property type="protein sequence ID" value="CAD9251612.1"/>
    <property type="molecule type" value="Transcribed_RNA"/>
</dbReference>
<organism evidence="3">
    <name type="scientific">Phaeomonas parva</name>
    <dbReference type="NCBI Taxonomy" id="124430"/>
    <lineage>
        <taxon>Eukaryota</taxon>
        <taxon>Sar</taxon>
        <taxon>Stramenopiles</taxon>
        <taxon>Ochrophyta</taxon>
        <taxon>Pinguiophyceae</taxon>
        <taxon>Pinguiochrysidales</taxon>
        <taxon>Pinguiochrysidaceae</taxon>
        <taxon>Phaeomonas</taxon>
    </lineage>
</organism>